<accession>A0A0U3AV62</accession>
<feature type="binding site" evidence="11">
    <location>
        <position position="82"/>
    </location>
    <ligand>
        <name>Mg(2+)</name>
        <dbReference type="ChEBI" id="CHEBI:18420"/>
    </ligand>
</feature>
<evidence type="ECO:0000256" key="3">
    <source>
        <dbReference type="ARBA" id="ARBA00009282"/>
    </source>
</evidence>
<dbReference type="GO" id="GO:0046421">
    <property type="term" value="F:methylisocitrate lyase activity"/>
    <property type="evidence" value="ECO:0007669"/>
    <property type="project" value="UniProtKB-UniRule"/>
</dbReference>
<dbReference type="KEGG" id="lal:AT746_06705"/>
<comment type="function">
    <text evidence="12">Catalyzes the thermodynamically favored C-C bond cleavage of (2R,3S)-2-methylisocitrate to yield pyruvate and succinate.</text>
</comment>
<gene>
    <name evidence="11 13" type="primary">prpB</name>
    <name evidence="13" type="ORF">AT746_06705</name>
</gene>
<dbReference type="InterPro" id="IPR040442">
    <property type="entry name" value="Pyrv_kinase-like_dom_sf"/>
</dbReference>
<dbReference type="UniPathway" id="UPA00946"/>
<evidence type="ECO:0000256" key="7">
    <source>
        <dbReference type="ARBA" id="ARBA00023239"/>
    </source>
</evidence>
<evidence type="ECO:0000256" key="6">
    <source>
        <dbReference type="ARBA" id="ARBA00022842"/>
    </source>
</evidence>
<dbReference type="Gene3D" id="3.20.20.60">
    <property type="entry name" value="Phosphoenolpyruvate-binding domains"/>
    <property type="match status" value="1"/>
</dbReference>
<dbReference type="InterPro" id="IPR015813">
    <property type="entry name" value="Pyrv/PenolPyrv_kinase-like_dom"/>
</dbReference>
<feature type="binding site" evidence="11">
    <location>
        <begin position="119"/>
        <end position="120"/>
    </location>
    <ligand>
        <name>substrate</name>
    </ligand>
</feature>
<evidence type="ECO:0000313" key="14">
    <source>
        <dbReference type="Proteomes" id="UP000068447"/>
    </source>
</evidence>
<dbReference type="EC" id="4.1.3.30" evidence="4 11"/>
<dbReference type="CDD" id="cd00377">
    <property type="entry name" value="ICL_PEPM"/>
    <property type="match status" value="1"/>
</dbReference>
<proteinExistence type="inferred from homology"/>
<comment type="catalytic activity">
    <reaction evidence="1 11 12">
        <text>(2S,3R)-3-hydroxybutane-1,2,3-tricarboxylate = pyruvate + succinate</text>
        <dbReference type="Rhea" id="RHEA:16809"/>
        <dbReference type="ChEBI" id="CHEBI:15361"/>
        <dbReference type="ChEBI" id="CHEBI:30031"/>
        <dbReference type="ChEBI" id="CHEBI:57429"/>
        <dbReference type="EC" id="4.1.3.30"/>
    </reaction>
</comment>
<dbReference type="InterPro" id="IPR039556">
    <property type="entry name" value="ICL/PEPM"/>
</dbReference>
<dbReference type="SUPFAM" id="SSF51621">
    <property type="entry name" value="Phosphoenolpyruvate/pyruvate domain"/>
    <property type="match status" value="1"/>
</dbReference>
<dbReference type="OrthoDB" id="9771433at2"/>
<keyword evidence="6 11" id="KW-0460">Magnesium</keyword>
<dbReference type="Pfam" id="PF13714">
    <property type="entry name" value="PEP_mutase"/>
    <property type="match status" value="1"/>
</dbReference>
<organism evidence="13 14">
    <name type="scientific">Lacimicrobium alkaliphilum</name>
    <dbReference type="NCBI Taxonomy" id="1526571"/>
    <lineage>
        <taxon>Bacteria</taxon>
        <taxon>Pseudomonadati</taxon>
        <taxon>Pseudomonadota</taxon>
        <taxon>Gammaproteobacteria</taxon>
        <taxon>Alteromonadales</taxon>
        <taxon>Alteromonadaceae</taxon>
        <taxon>Lacimicrobium</taxon>
    </lineage>
</organism>
<comment type="cofactor">
    <cofactor evidence="2 11">
        <name>Mg(2+)</name>
        <dbReference type="ChEBI" id="CHEBI:18420"/>
    </cofactor>
</comment>
<keyword evidence="5 11" id="KW-0479">Metal-binding</keyword>
<evidence type="ECO:0000256" key="12">
    <source>
        <dbReference type="RuleBase" id="RU361121"/>
    </source>
</evidence>
<feature type="binding site" evidence="11">
    <location>
        <position position="184"/>
    </location>
    <ligand>
        <name>substrate</name>
    </ligand>
</feature>
<dbReference type="GO" id="GO:0019629">
    <property type="term" value="P:propionate catabolic process, 2-methylcitrate cycle"/>
    <property type="evidence" value="ECO:0007669"/>
    <property type="project" value="UniProtKB-UniRule"/>
</dbReference>
<reference evidence="13 14" key="1">
    <citation type="submission" date="2015-12" db="EMBL/GenBank/DDBJ databases">
        <title>Complete genome of Lacimicrobium alkaliphilum KCTC 32984.</title>
        <authorList>
            <person name="Kim S.-G."/>
            <person name="Lee Y.-J."/>
        </authorList>
    </citation>
    <scope>NUCLEOTIDE SEQUENCE [LARGE SCALE GENOMIC DNA]</scope>
    <source>
        <strain evidence="13 14">YelD216</strain>
    </source>
</reference>
<evidence type="ECO:0000256" key="4">
    <source>
        <dbReference type="ARBA" id="ARBA00012260"/>
    </source>
</evidence>
<feature type="binding site" evidence="11">
    <location>
        <position position="84"/>
    </location>
    <ligand>
        <name>Mg(2+)</name>
        <dbReference type="ChEBI" id="CHEBI:18420"/>
    </ligand>
</feature>
<comment type="function">
    <text evidence="11">Involved in the catabolism of short chain fatty acids (SCFA) via the 2-methylcitrate cycle (propionate degradation route). Catalyzes the thermodynamically favored C-C bond cleavage of (2R,3S)-2-methylisocitrate to yield pyruvate and succinate via an alpha-carboxy-carbanion intermediate.</text>
</comment>
<evidence type="ECO:0000256" key="5">
    <source>
        <dbReference type="ARBA" id="ARBA00022723"/>
    </source>
</evidence>
<evidence type="ECO:0000313" key="13">
    <source>
        <dbReference type="EMBL" id="ALS97983.1"/>
    </source>
</evidence>
<feature type="binding site" evidence="11">
    <location>
        <begin position="206"/>
        <end position="208"/>
    </location>
    <ligand>
        <name>substrate</name>
    </ligand>
</feature>
<keyword evidence="7 11" id="KW-0456">Lyase</keyword>
<protein>
    <recommendedName>
        <fullName evidence="10 11">2-methylisocitrate lyase</fullName>
        <shortName evidence="11">2-MIC</shortName>
        <shortName evidence="11">MICL</shortName>
        <ecNumber evidence="4 11">4.1.3.30</ecNumber>
    </recommendedName>
    <alternativeName>
        <fullName evidence="11">(2R,3S)-2-methylisocitrate lyase</fullName>
    </alternativeName>
</protein>
<comment type="similarity">
    <text evidence="3 11 12">Belongs to the isocitrate lyase/PEP mutase superfamily. Methylisocitrate lyase family.</text>
</comment>
<feature type="binding site" evidence="11">
    <location>
        <position position="237"/>
    </location>
    <ligand>
        <name>substrate</name>
    </ligand>
</feature>
<evidence type="ECO:0000256" key="10">
    <source>
        <dbReference type="ARBA" id="ARBA00073849"/>
    </source>
</evidence>
<dbReference type="InterPro" id="IPR018523">
    <property type="entry name" value="Isocitrate_lyase_ph_CS"/>
</dbReference>
<feature type="binding site" evidence="11">
    <location>
        <position position="266"/>
    </location>
    <ligand>
        <name>substrate</name>
    </ligand>
</feature>
<dbReference type="HAMAP" id="MF_01939">
    <property type="entry name" value="PrpB"/>
    <property type="match status" value="1"/>
</dbReference>
<comment type="pathway">
    <text evidence="11 12">Organic acid metabolism; propanoate degradation.</text>
</comment>
<keyword evidence="14" id="KW-1185">Reference proteome</keyword>
<feature type="binding site" evidence="11">
    <location>
        <position position="154"/>
    </location>
    <ligand>
        <name>substrate</name>
    </ligand>
</feature>
<comment type="function">
    <text evidence="9">Involved in the catabolism of short chain fatty acids (SCFA) via the 2-methylcitrate cycle I (propionate degradation route). Catalyzes the thermodynamically favored C-C bond cleavage of (2R,3S)-2-methylisocitrate to yield pyruvate and succinate via an alpha-carboxy-carbanion intermediate.</text>
</comment>
<dbReference type="NCBIfam" id="NF008455">
    <property type="entry name" value="PRK11320.1"/>
    <property type="match status" value="1"/>
</dbReference>
<sequence length="291" mass="31917">MSAGKKFRQALADNQPLQIVGTINAYAAIMAKKIGHQAIYLSGGGVANASYGLPDLGMTSLNDVLVDVQRITAACDLPLLVDIDTGWGGAFNIAKTIRDMEKAGAAAVHMEDQVAQKRCGHRPNKEIVSTAEMVDRIKAAVDARTDPDFFIMARTDAFAQEGLEAAIARARAYVEAGADGIFAEAIQTEEHYRAFAQALDVPILANITEFGKTELWNKAQLGEWGADMVLYPLSAFRAMNKAAENVYQTILEQGDQKAVVDSMQTRMELYDYLDYHQYEQKLDQLFAKGKE</sequence>
<dbReference type="STRING" id="1526571.AT746_06705"/>
<dbReference type="EMBL" id="CP013650">
    <property type="protein sequence ID" value="ALS97983.1"/>
    <property type="molecule type" value="Genomic_DNA"/>
</dbReference>
<dbReference type="AlphaFoldDB" id="A0A0U3AV62"/>
<dbReference type="RefSeq" id="WP_062478145.1">
    <property type="nucleotide sequence ID" value="NZ_CP013650.1"/>
</dbReference>
<dbReference type="PANTHER" id="PTHR42905:SF5">
    <property type="entry name" value="CARBOXYVINYL-CARBOXYPHOSPHONATE PHOSPHORYLMUTASE, CHLOROPLASTIC"/>
    <property type="match status" value="1"/>
</dbReference>
<dbReference type="GO" id="GO:0000287">
    <property type="term" value="F:magnesium ion binding"/>
    <property type="evidence" value="ECO:0007669"/>
    <property type="project" value="UniProtKB-UniRule"/>
</dbReference>
<dbReference type="PROSITE" id="PS00161">
    <property type="entry name" value="ISOCITRATE_LYASE"/>
    <property type="match status" value="1"/>
</dbReference>
<name>A0A0U3AV62_9ALTE</name>
<feature type="binding site" evidence="11">
    <location>
        <begin position="42"/>
        <end position="44"/>
    </location>
    <ligand>
        <name>substrate</name>
    </ligand>
</feature>
<evidence type="ECO:0000256" key="8">
    <source>
        <dbReference type="ARBA" id="ARBA00044762"/>
    </source>
</evidence>
<dbReference type="Proteomes" id="UP000068447">
    <property type="component" value="Chromosome"/>
</dbReference>
<dbReference type="FunFam" id="3.20.20.60:FF:000009">
    <property type="entry name" value="2-methylisocitrate lyase"/>
    <property type="match status" value="1"/>
</dbReference>
<dbReference type="NCBIfam" id="TIGR02317">
    <property type="entry name" value="prpB"/>
    <property type="match status" value="1"/>
</dbReference>
<evidence type="ECO:0000256" key="9">
    <source>
        <dbReference type="ARBA" id="ARBA00057039"/>
    </source>
</evidence>
<evidence type="ECO:0000256" key="2">
    <source>
        <dbReference type="ARBA" id="ARBA00001946"/>
    </source>
</evidence>
<dbReference type="PANTHER" id="PTHR42905">
    <property type="entry name" value="PHOSPHOENOLPYRUVATE CARBOXYLASE"/>
    <property type="match status" value="1"/>
</dbReference>
<evidence type="ECO:0000256" key="11">
    <source>
        <dbReference type="HAMAP-Rule" id="MF_01939"/>
    </source>
</evidence>
<dbReference type="InterPro" id="IPR012695">
    <property type="entry name" value="PrpB"/>
</dbReference>
<comment type="subunit">
    <text evidence="8 11">Homotetramer; dimer of dimers.</text>
</comment>
<evidence type="ECO:0000256" key="1">
    <source>
        <dbReference type="ARBA" id="ARBA00001050"/>
    </source>
</evidence>